<comment type="subcellular location">
    <subcellularLocation>
        <location evidence="1">Nucleus</location>
    </subcellularLocation>
</comment>
<keyword evidence="4" id="KW-0238">DNA-binding</keyword>
<reference evidence="10 11" key="1">
    <citation type="submission" date="2020-05" db="EMBL/GenBank/DDBJ databases">
        <title>Electrophorus electricus (electric eel) genome, fEleEle1, primary haplotype.</title>
        <authorList>
            <person name="Myers G."/>
            <person name="Meyer A."/>
            <person name="Fedrigo O."/>
            <person name="Formenti G."/>
            <person name="Rhie A."/>
            <person name="Tracey A."/>
            <person name="Sims Y."/>
            <person name="Jarvis E.D."/>
        </authorList>
    </citation>
    <scope>NUCLEOTIDE SEQUENCE [LARGE SCALE GENOMIC DNA]</scope>
</reference>
<evidence type="ECO:0000313" key="11">
    <source>
        <dbReference type="Proteomes" id="UP000314983"/>
    </source>
</evidence>
<dbReference type="GO" id="GO:0003700">
    <property type="term" value="F:DNA-binding transcription factor activity"/>
    <property type="evidence" value="ECO:0007669"/>
    <property type="project" value="InterPro"/>
</dbReference>
<dbReference type="InterPro" id="IPR036390">
    <property type="entry name" value="WH_DNA-bd_sf"/>
</dbReference>
<evidence type="ECO:0000256" key="2">
    <source>
        <dbReference type="ARBA" id="ARBA00006403"/>
    </source>
</evidence>
<keyword evidence="6" id="KW-0539">Nucleus</keyword>
<comment type="similarity">
    <text evidence="2 7">Belongs to the HSF family.</text>
</comment>
<proteinExistence type="inferred from homology"/>
<reference evidence="10" key="2">
    <citation type="submission" date="2025-08" db="UniProtKB">
        <authorList>
            <consortium name="Ensembl"/>
        </authorList>
    </citation>
    <scope>IDENTIFICATION</scope>
</reference>
<evidence type="ECO:0000259" key="9">
    <source>
        <dbReference type="SMART" id="SM00415"/>
    </source>
</evidence>
<dbReference type="AlphaFoldDB" id="A0AAY5EDQ6"/>
<evidence type="ECO:0000256" key="8">
    <source>
        <dbReference type="SAM" id="MobiDB-lite"/>
    </source>
</evidence>
<keyword evidence="3" id="KW-0805">Transcription regulation</keyword>
<dbReference type="InterPro" id="IPR000232">
    <property type="entry name" value="HSF_DNA-bd"/>
</dbReference>
<dbReference type="SUPFAM" id="SSF46785">
    <property type="entry name" value="Winged helix' DNA-binding domain"/>
    <property type="match status" value="1"/>
</dbReference>
<protein>
    <recommendedName>
        <fullName evidence="9">HSF-type DNA-binding domain-containing protein</fullName>
    </recommendedName>
</protein>
<feature type="domain" description="HSF-type DNA-binding" evidence="9">
    <location>
        <begin position="97"/>
        <end position="209"/>
    </location>
</feature>
<feature type="compositionally biased region" description="Polar residues" evidence="8">
    <location>
        <begin position="38"/>
        <end position="48"/>
    </location>
</feature>
<evidence type="ECO:0000256" key="6">
    <source>
        <dbReference type="ARBA" id="ARBA00023242"/>
    </source>
</evidence>
<dbReference type="PANTHER" id="PTHR10015:SF465">
    <property type="entry name" value="HSF-TYPE DNA-BINDING DOMAIN-CONTAINING PROTEIN"/>
    <property type="match status" value="1"/>
</dbReference>
<dbReference type="PANTHER" id="PTHR10015">
    <property type="entry name" value="HEAT SHOCK TRANSCRIPTION FACTOR"/>
    <property type="match status" value="1"/>
</dbReference>
<dbReference type="InterPro" id="IPR036388">
    <property type="entry name" value="WH-like_DNA-bd_sf"/>
</dbReference>
<evidence type="ECO:0000256" key="4">
    <source>
        <dbReference type="ARBA" id="ARBA00023125"/>
    </source>
</evidence>
<accession>A0AAY5EDQ6</accession>
<dbReference type="Gene3D" id="1.10.10.10">
    <property type="entry name" value="Winged helix-like DNA-binding domain superfamily/Winged helix DNA-binding domain"/>
    <property type="match status" value="1"/>
</dbReference>
<evidence type="ECO:0000256" key="7">
    <source>
        <dbReference type="RuleBase" id="RU004020"/>
    </source>
</evidence>
<evidence type="ECO:0000256" key="5">
    <source>
        <dbReference type="ARBA" id="ARBA00023163"/>
    </source>
</evidence>
<evidence type="ECO:0000256" key="1">
    <source>
        <dbReference type="ARBA" id="ARBA00004123"/>
    </source>
</evidence>
<sequence>MERNAHTMASHGERETDVCHGAETSATQGTASRKRTFSRSASPCTPSIHNIDEASDGEIRTYLEEKAFQVLAQKSVIKKPRVEVLGDGEAPFELNVAALSFPRKLWHIVENETYKSIGWDAQGMCVLIDAELFVNEILRKEGDSKIFLTTNMNNFLRQLNLYGFKKMGRVKPSSRQKTCHFLIFPQKLVFHNSSFCRGHPGLLDHMKRRTKVRSELASGSRHSASVCTSQSLLPLQSSNGEISLDTCDAPLDLSLKNKKSRTSSSSSEASMNSTLLRVLSLLTEMTCLAQASTAESLIPARLQATLAAWISLSTPELQASGLISTSHPAFSALAQPCPNCGHNLLPSQSTQE</sequence>
<evidence type="ECO:0000256" key="3">
    <source>
        <dbReference type="ARBA" id="ARBA00023015"/>
    </source>
</evidence>
<dbReference type="GeneTree" id="ENSGT00940000157452"/>
<organism evidence="10 11">
    <name type="scientific">Electrophorus electricus</name>
    <name type="common">Electric eel</name>
    <name type="synonym">Gymnotus electricus</name>
    <dbReference type="NCBI Taxonomy" id="8005"/>
    <lineage>
        <taxon>Eukaryota</taxon>
        <taxon>Metazoa</taxon>
        <taxon>Chordata</taxon>
        <taxon>Craniata</taxon>
        <taxon>Vertebrata</taxon>
        <taxon>Euteleostomi</taxon>
        <taxon>Actinopterygii</taxon>
        <taxon>Neopterygii</taxon>
        <taxon>Teleostei</taxon>
        <taxon>Ostariophysi</taxon>
        <taxon>Gymnotiformes</taxon>
        <taxon>Gymnotoidei</taxon>
        <taxon>Gymnotidae</taxon>
        <taxon>Electrophorus</taxon>
    </lineage>
</organism>
<feature type="compositionally biased region" description="Basic and acidic residues" evidence="8">
    <location>
        <begin position="1"/>
        <end position="20"/>
    </location>
</feature>
<keyword evidence="5" id="KW-0804">Transcription</keyword>
<dbReference type="Proteomes" id="UP000314983">
    <property type="component" value="Chromosome 6"/>
</dbReference>
<evidence type="ECO:0000313" key="10">
    <source>
        <dbReference type="Ensembl" id="ENSEEEP00000054684.1"/>
    </source>
</evidence>
<feature type="region of interest" description="Disordered" evidence="8">
    <location>
        <begin position="1"/>
        <end position="50"/>
    </location>
</feature>
<dbReference type="GO" id="GO:0043565">
    <property type="term" value="F:sequence-specific DNA binding"/>
    <property type="evidence" value="ECO:0007669"/>
    <property type="project" value="InterPro"/>
</dbReference>
<name>A0AAY5EDQ6_ELEEL</name>
<dbReference type="GO" id="GO:0005634">
    <property type="term" value="C:nucleus"/>
    <property type="evidence" value="ECO:0007669"/>
    <property type="project" value="UniProtKB-SubCell"/>
</dbReference>
<dbReference type="Pfam" id="PF00447">
    <property type="entry name" value="HSF_DNA-bind"/>
    <property type="match status" value="1"/>
</dbReference>
<dbReference type="Ensembl" id="ENSEEET00000054625.1">
    <property type="protein sequence ID" value="ENSEEEP00000054684.1"/>
    <property type="gene ID" value="ENSEEEG00000028029.1"/>
</dbReference>
<dbReference type="FunFam" id="1.10.10.10:FF:000349">
    <property type="entry name" value="Heat shock transcription factor, Y-linked"/>
    <property type="match status" value="1"/>
</dbReference>
<keyword evidence="11" id="KW-1185">Reference proteome</keyword>
<dbReference type="SMART" id="SM00415">
    <property type="entry name" value="HSF"/>
    <property type="match status" value="1"/>
</dbReference>
<reference evidence="10" key="3">
    <citation type="submission" date="2025-09" db="UniProtKB">
        <authorList>
            <consortium name="Ensembl"/>
        </authorList>
    </citation>
    <scope>IDENTIFICATION</scope>
</reference>